<dbReference type="InterPro" id="IPR001781">
    <property type="entry name" value="Znf_LIM"/>
</dbReference>
<evidence type="ECO:0000256" key="7">
    <source>
        <dbReference type="PROSITE-ProRule" id="PRU00125"/>
    </source>
</evidence>
<dbReference type="Pfam" id="PF06297">
    <property type="entry name" value="PET"/>
    <property type="match status" value="1"/>
</dbReference>
<keyword evidence="4" id="KW-0677">Repeat</keyword>
<keyword evidence="6 7" id="KW-0440">LIM domain</keyword>
<reference evidence="10 11" key="1">
    <citation type="submission" date="2016-03" db="EMBL/GenBank/DDBJ databases">
        <title>Cyphomyrmex costatus WGS genome.</title>
        <authorList>
            <person name="Nygaard S."/>
            <person name="Hu H."/>
            <person name="Boomsma J."/>
            <person name="Zhang G."/>
        </authorList>
    </citation>
    <scope>NUCLEOTIDE SEQUENCE [LARGE SCALE GENOMIC DNA]</scope>
    <source>
        <strain evidence="10">MS0001</strain>
        <tissue evidence="10">Whole body</tissue>
    </source>
</reference>
<organism evidence="10 11">
    <name type="scientific">Cyphomyrmex costatus</name>
    <dbReference type="NCBI Taxonomy" id="456900"/>
    <lineage>
        <taxon>Eukaryota</taxon>
        <taxon>Metazoa</taxon>
        <taxon>Ecdysozoa</taxon>
        <taxon>Arthropoda</taxon>
        <taxon>Hexapoda</taxon>
        <taxon>Insecta</taxon>
        <taxon>Pterygota</taxon>
        <taxon>Neoptera</taxon>
        <taxon>Endopterygota</taxon>
        <taxon>Hymenoptera</taxon>
        <taxon>Apocrita</taxon>
        <taxon>Aculeata</taxon>
        <taxon>Formicoidea</taxon>
        <taxon>Formicidae</taxon>
        <taxon>Myrmicinae</taxon>
        <taxon>Cyphomyrmex</taxon>
    </lineage>
</organism>
<dbReference type="InterPro" id="IPR047120">
    <property type="entry name" value="Pk/Esn/Tes"/>
</dbReference>
<evidence type="ECO:0000313" key="10">
    <source>
        <dbReference type="EMBL" id="KYN03544.1"/>
    </source>
</evidence>
<dbReference type="STRING" id="456900.A0A195CTT5"/>
<dbReference type="GO" id="GO:0005737">
    <property type="term" value="C:cytoplasm"/>
    <property type="evidence" value="ECO:0007669"/>
    <property type="project" value="UniProtKB-SubCell"/>
</dbReference>
<dbReference type="SUPFAM" id="SSF57716">
    <property type="entry name" value="Glucocorticoid receptor-like (DNA-binding domain)"/>
    <property type="match status" value="2"/>
</dbReference>
<dbReference type="PROSITE" id="PS50023">
    <property type="entry name" value="LIM_DOMAIN_2"/>
    <property type="match status" value="2"/>
</dbReference>
<evidence type="ECO:0000256" key="4">
    <source>
        <dbReference type="ARBA" id="ARBA00022737"/>
    </source>
</evidence>
<evidence type="ECO:0000256" key="5">
    <source>
        <dbReference type="ARBA" id="ARBA00022833"/>
    </source>
</evidence>
<dbReference type="Pfam" id="PF00412">
    <property type="entry name" value="LIM"/>
    <property type="match status" value="3"/>
</dbReference>
<dbReference type="PROSITE" id="PS51303">
    <property type="entry name" value="PET"/>
    <property type="match status" value="1"/>
</dbReference>
<dbReference type="AlphaFoldDB" id="A0A195CTT5"/>
<dbReference type="CDD" id="cd09829">
    <property type="entry name" value="PET_testin"/>
    <property type="match status" value="1"/>
</dbReference>
<dbReference type="GO" id="GO:0008270">
    <property type="term" value="F:zinc ion binding"/>
    <property type="evidence" value="ECO:0007669"/>
    <property type="project" value="InterPro"/>
</dbReference>
<keyword evidence="11" id="KW-1185">Reference proteome</keyword>
<comment type="subcellular location">
    <subcellularLocation>
        <location evidence="1">Cytoplasm</location>
    </subcellularLocation>
</comment>
<dbReference type="PANTHER" id="PTHR24211:SF22">
    <property type="entry name" value="TESTIN"/>
    <property type="match status" value="1"/>
</dbReference>
<evidence type="ECO:0000256" key="3">
    <source>
        <dbReference type="ARBA" id="ARBA00022723"/>
    </source>
</evidence>
<evidence type="ECO:0000256" key="6">
    <source>
        <dbReference type="ARBA" id="ARBA00023038"/>
    </source>
</evidence>
<dbReference type="CDD" id="cd09341">
    <property type="entry name" value="LIM2_Testin_like"/>
    <property type="match status" value="1"/>
</dbReference>
<feature type="domain" description="LIM zinc-binding" evidence="8">
    <location>
        <begin position="375"/>
        <end position="439"/>
    </location>
</feature>
<sequence length="563" mass="63845">MEEETTNRPKWLLELENRKRKPRLAHEAGAGAPCTNCNSSCPGLDLHFWRKICKNCKCGRDDHDVDDDEFPQFDLLFGSSGKFKKKSMQLQVNNKKQNDDETTFEWVPPDTTKELAMDYMKALPMEKLPIKGSVGAVLRRQLLQKQLPLHDIDYKVCDELSEQEQIQFEKYLENIKKYVGQGKVMKMFGARPFDRSLMTPVNATDMQKCSPQHKSHVLSTGVQLRTPSSFAIKDPLYARHLYDAQNKQAAATAINNNEILTRSTEEYNCILDNVSATTMESTMDLHALSSKYNSTDPVSTQTSDLQNPVDTKSNPLQVELNSSMVQSSVIHSEQLQNQVFPHIVGDTNEQCAQTQHTDCLSDAIEGLKVDSTKMQKCEKCHDDIRIGNVVVIAEKANNASWHPGCFVCSVCDELLVDLVYFYYKNKLYCGRDLATFLGIPRCFACDELIFVREYTVAEGHNYHVKHFCCWDCDMPLAGQQYITENDRPLCLPCYQKSYAKTCVACNVVIAADQQGVAIKNLNFHATQDCFCCYSCKKNLLNGRMAIKEDKLFCSKVCIAKFCN</sequence>
<protein>
    <submittedName>
        <fullName evidence="10">Prickle-like protein 2</fullName>
    </submittedName>
</protein>
<dbReference type="PANTHER" id="PTHR24211">
    <property type="entry name" value="LIM DOMAIN-CONTAINING PROTEIN"/>
    <property type="match status" value="1"/>
</dbReference>
<keyword evidence="3 7" id="KW-0479">Metal-binding</keyword>
<dbReference type="InterPro" id="IPR033724">
    <property type="entry name" value="PET_testin"/>
</dbReference>
<evidence type="ECO:0000259" key="9">
    <source>
        <dbReference type="PROSITE" id="PS51303"/>
    </source>
</evidence>
<dbReference type="Proteomes" id="UP000078542">
    <property type="component" value="Unassembled WGS sequence"/>
</dbReference>
<feature type="domain" description="LIM zinc-binding" evidence="8">
    <location>
        <begin position="440"/>
        <end position="500"/>
    </location>
</feature>
<keyword evidence="5 7" id="KW-0862">Zinc</keyword>
<name>A0A195CTT5_9HYME</name>
<feature type="domain" description="PET" evidence="9">
    <location>
        <begin position="85"/>
        <end position="193"/>
    </location>
</feature>
<dbReference type="PROSITE" id="PS00478">
    <property type="entry name" value="LIM_DOMAIN_1"/>
    <property type="match status" value="2"/>
</dbReference>
<evidence type="ECO:0000256" key="2">
    <source>
        <dbReference type="ARBA" id="ARBA00022490"/>
    </source>
</evidence>
<dbReference type="InterPro" id="IPR010442">
    <property type="entry name" value="PET_domain"/>
</dbReference>
<dbReference type="SMART" id="SM00132">
    <property type="entry name" value="LIM"/>
    <property type="match status" value="3"/>
</dbReference>
<evidence type="ECO:0000256" key="1">
    <source>
        <dbReference type="ARBA" id="ARBA00004496"/>
    </source>
</evidence>
<gene>
    <name evidence="10" type="ORF">ALC62_05671</name>
</gene>
<evidence type="ECO:0000259" key="8">
    <source>
        <dbReference type="PROSITE" id="PS50023"/>
    </source>
</evidence>
<evidence type="ECO:0000313" key="11">
    <source>
        <dbReference type="Proteomes" id="UP000078542"/>
    </source>
</evidence>
<keyword evidence="2" id="KW-0963">Cytoplasm</keyword>
<dbReference type="FunFam" id="2.10.110.10:FF:000005">
    <property type="entry name" value="Testin isoform 1"/>
    <property type="match status" value="1"/>
</dbReference>
<dbReference type="EMBL" id="KQ977329">
    <property type="protein sequence ID" value="KYN03544.1"/>
    <property type="molecule type" value="Genomic_DNA"/>
</dbReference>
<dbReference type="CDD" id="cd09340">
    <property type="entry name" value="LIM1_Testin_like"/>
    <property type="match status" value="1"/>
</dbReference>
<accession>A0A195CTT5</accession>
<dbReference type="Gene3D" id="2.10.110.10">
    <property type="entry name" value="Cysteine Rich Protein"/>
    <property type="match status" value="3"/>
</dbReference>
<proteinExistence type="predicted"/>